<reference evidence="1" key="1">
    <citation type="submission" date="2022-08" db="EMBL/GenBank/DDBJ databases">
        <authorList>
            <consortium name="DOE Joint Genome Institute"/>
            <person name="Min B."/>
            <person name="Riley R."/>
            <person name="Sierra-Patev S."/>
            <person name="Naranjo-Ortiz M."/>
            <person name="Looney B."/>
            <person name="Konkel Z."/>
            <person name="Slot J.C."/>
            <person name="Sakamoto Y."/>
            <person name="Steenwyk J.L."/>
            <person name="Rokas A."/>
            <person name="Carro J."/>
            <person name="Camarero S."/>
            <person name="Ferreira P."/>
            <person name="Molpeceres G."/>
            <person name="Ruiz-Duenas F.J."/>
            <person name="Serrano A."/>
            <person name="Henrissat B."/>
            <person name="Drula E."/>
            <person name="Hughes K.W."/>
            <person name="Mata J.L."/>
            <person name="Ishikawa N.K."/>
            <person name="Vargas-Isla R."/>
            <person name="Ushijima S."/>
            <person name="Smith C.A."/>
            <person name="Ahrendt S."/>
            <person name="Andreopoulos W."/>
            <person name="He G."/>
            <person name="Labutti K."/>
            <person name="Lipzen A."/>
            <person name="Ng V."/>
            <person name="Sandor L."/>
            <person name="Barry K."/>
            <person name="Martinez A.T."/>
            <person name="Xiao Y."/>
            <person name="Gibbons J.G."/>
            <person name="Terashima K."/>
            <person name="Hibbett D.S."/>
            <person name="Grigoriev I.V."/>
        </authorList>
    </citation>
    <scope>NUCLEOTIDE SEQUENCE</scope>
    <source>
        <strain evidence="1">TFB9207</strain>
    </source>
</reference>
<protein>
    <submittedName>
        <fullName evidence="1">Uncharacterized protein</fullName>
    </submittedName>
</protein>
<comment type="caution">
    <text evidence="1">The sequence shown here is derived from an EMBL/GenBank/DDBJ whole genome shotgun (WGS) entry which is preliminary data.</text>
</comment>
<organism evidence="1 2">
    <name type="scientific">Lentinula raphanica</name>
    <dbReference type="NCBI Taxonomy" id="153919"/>
    <lineage>
        <taxon>Eukaryota</taxon>
        <taxon>Fungi</taxon>
        <taxon>Dikarya</taxon>
        <taxon>Basidiomycota</taxon>
        <taxon>Agaricomycotina</taxon>
        <taxon>Agaricomycetes</taxon>
        <taxon>Agaricomycetidae</taxon>
        <taxon>Agaricales</taxon>
        <taxon>Marasmiineae</taxon>
        <taxon>Omphalotaceae</taxon>
        <taxon>Lentinula</taxon>
    </lineage>
</organism>
<dbReference type="Proteomes" id="UP001163846">
    <property type="component" value="Unassembled WGS sequence"/>
</dbReference>
<keyword evidence="2" id="KW-1185">Reference proteome</keyword>
<evidence type="ECO:0000313" key="1">
    <source>
        <dbReference type="EMBL" id="KAJ3840505.1"/>
    </source>
</evidence>
<name>A0AA38PD60_9AGAR</name>
<sequence length="326" mass="36577">MSLSAASDFTLSFLLRVILLIGCLFRVAVLAAPVVQQPEKPGIEEEIFLERYTDTSSRPLGHTDTPPYPTEAYKVALRIGDTVYCSEENCPGPGEFEYRKSIGSARFLNQTVRADALNMVRELARGTHFSTGSWQDWIARSQSPEEKIPDYGKNYVDSKNEEIRASWEYSDSVMEFLSSQLSGLTEPTFVITADALSLWKSDMTDSMNLLRDSSFSDKMISYEMVLHEYLETQGGVTGEVCLAIGARMLCLDEPPPKNSKKKHVPPVFIGSATFPNSHTRDTFFNDIRSSFPVDRQKVKKDAKVEAIEEGKLAGKTIGWPVRYRDN</sequence>
<proteinExistence type="predicted"/>
<dbReference type="EMBL" id="MU806076">
    <property type="protein sequence ID" value="KAJ3840505.1"/>
    <property type="molecule type" value="Genomic_DNA"/>
</dbReference>
<gene>
    <name evidence="1" type="ORF">F5878DRAFT_67756</name>
</gene>
<evidence type="ECO:0000313" key="2">
    <source>
        <dbReference type="Proteomes" id="UP001163846"/>
    </source>
</evidence>
<dbReference type="AlphaFoldDB" id="A0AA38PD60"/>
<accession>A0AA38PD60</accession>